<dbReference type="Gene3D" id="3.30.572.10">
    <property type="entry name" value="Thymidylate synthase/dCMP hydroxymethylase domain"/>
    <property type="match status" value="1"/>
</dbReference>
<dbReference type="Pfam" id="PF14251">
    <property type="entry name" value="PterinBD-DUF4346"/>
    <property type="match status" value="1"/>
</dbReference>
<proteinExistence type="predicted"/>
<dbReference type="InterPro" id="IPR023451">
    <property type="entry name" value="Thymidate_synth/dCMP_Mease_dom"/>
</dbReference>
<dbReference type="Pfam" id="PF00303">
    <property type="entry name" value="Thymidylat_synt"/>
    <property type="match status" value="1"/>
</dbReference>
<dbReference type="InterPro" id="IPR025595">
    <property type="entry name" value="PterinBD-DUF4346"/>
</dbReference>
<feature type="domain" description="Thymidylate synthase/dCMP hydroxymethylase" evidence="2">
    <location>
        <begin position="259"/>
        <end position="391"/>
    </location>
</feature>
<protein>
    <submittedName>
        <fullName evidence="4">Uncharacterized protein</fullName>
    </submittedName>
</protein>
<evidence type="ECO:0000313" key="4">
    <source>
        <dbReference type="EMBL" id="OGD74344.1"/>
    </source>
</evidence>
<evidence type="ECO:0000259" key="2">
    <source>
        <dbReference type="Pfam" id="PF00303"/>
    </source>
</evidence>
<name>A0A1F5F4S8_9BACT</name>
<keyword evidence="1" id="KW-0808">Transferase</keyword>
<accession>A0A1F5F4S8</accession>
<dbReference type="EMBL" id="MFAK01000037">
    <property type="protein sequence ID" value="OGD74344.1"/>
    <property type="molecule type" value="Genomic_DNA"/>
</dbReference>
<comment type="caution">
    <text evidence="4">The sequence shown here is derived from an EMBL/GenBank/DDBJ whole genome shotgun (WGS) entry which is preliminary data.</text>
</comment>
<dbReference type="InterPro" id="IPR036926">
    <property type="entry name" value="Thymidate_synth/dCMP_Mease_sf"/>
</dbReference>
<feature type="domain" description="DUF4346" evidence="3">
    <location>
        <begin position="455"/>
        <end position="520"/>
    </location>
</feature>
<sequence length="522" mass="60369">MKSVKPIVNWPKLYHDILKVRDPVNHVGICTLWTEREIVEKILDKLPYNVIGNLYSAQGINAMIRNVMANPNIRTIVLWGSEMSLSGHSLLMLMKYGVDEKRKIIKGRGEIESEIPDQVIEEFRHKIEIVDLRGQTKDQLVRKMDELAKVHKEPFSTKPREFPKSEPKVEVLPSEQTGFYVQGKTVAQTWLKLLNEIYKYGRPKHTRYSKNNELKEILNLTAVVTEEDPAKVYFPEYLPFERGELEAYYAEIMTDREVPGVAYNYGRRMRQHFGVDQIKEMKQLLKNRPDSKKMLAITTDPKLDWGRANNGDTPCLVMLVGSVQDNKFFLTAHFRSQDMVHGWPRNTFAIRKLQKEIADYGEYPMGPLTMITHSAHMYGDDLALVENLLMDHYEKELGYTPAVHFDFDKRANMVVEVIPITEAKAWSAWSKRYEKQAIPMAVMVELKRMPKKAQRLIRCTLYEPNGGPALKMWEGRTAQEVAWQITDWGYLKDAGHAMYVGTELQRAEEAIVTGREYSQDPA</sequence>
<dbReference type="SUPFAM" id="SSF55831">
    <property type="entry name" value="Thymidylate synthase/dCMP hydroxymethylase"/>
    <property type="match status" value="1"/>
</dbReference>
<evidence type="ECO:0000259" key="3">
    <source>
        <dbReference type="Pfam" id="PF14251"/>
    </source>
</evidence>
<dbReference type="Pfam" id="PF04208">
    <property type="entry name" value="MtrA"/>
    <property type="match status" value="1"/>
</dbReference>
<dbReference type="Proteomes" id="UP000176191">
    <property type="component" value="Unassembled WGS sequence"/>
</dbReference>
<evidence type="ECO:0000256" key="1">
    <source>
        <dbReference type="ARBA" id="ARBA00022679"/>
    </source>
</evidence>
<dbReference type="GO" id="GO:0016740">
    <property type="term" value="F:transferase activity"/>
    <property type="evidence" value="ECO:0007669"/>
    <property type="project" value="UniProtKB-KW"/>
</dbReference>
<evidence type="ECO:0000313" key="5">
    <source>
        <dbReference type="Proteomes" id="UP000176191"/>
    </source>
</evidence>
<gene>
    <name evidence="4" type="ORF">A2228_02305</name>
</gene>
<organism evidence="4 5">
    <name type="scientific">Candidatus Collierbacteria bacterium RIFOXYA2_FULL_46_10</name>
    <dbReference type="NCBI Taxonomy" id="1817726"/>
    <lineage>
        <taxon>Bacteria</taxon>
        <taxon>Candidatus Collieribacteriota</taxon>
    </lineage>
</organism>
<dbReference type="AlphaFoldDB" id="A0A1F5F4S8"/>
<dbReference type="InterPro" id="IPR030688">
    <property type="entry name" value="MeTrfase_MtrA/MtxA"/>
</dbReference>
<reference evidence="4 5" key="1">
    <citation type="journal article" date="2016" name="Nat. Commun.">
        <title>Thousands of microbial genomes shed light on interconnected biogeochemical processes in an aquifer system.</title>
        <authorList>
            <person name="Anantharaman K."/>
            <person name="Brown C.T."/>
            <person name="Hug L.A."/>
            <person name="Sharon I."/>
            <person name="Castelle C.J."/>
            <person name="Probst A.J."/>
            <person name="Thomas B.C."/>
            <person name="Singh A."/>
            <person name="Wilkins M.J."/>
            <person name="Karaoz U."/>
            <person name="Brodie E.L."/>
            <person name="Williams K.H."/>
            <person name="Hubbard S.S."/>
            <person name="Banfield J.F."/>
        </authorList>
    </citation>
    <scope>NUCLEOTIDE SEQUENCE [LARGE SCALE GENOMIC DNA]</scope>
</reference>